<keyword evidence="6" id="KW-0813">Transport</keyword>
<dbReference type="RefSeq" id="WP_344081592.1">
    <property type="nucleotide sequence ID" value="NZ_BAAALS010000012.1"/>
</dbReference>
<evidence type="ECO:0000256" key="4">
    <source>
        <dbReference type="ARBA" id="ARBA00023136"/>
    </source>
</evidence>
<feature type="domain" description="ABC transmembrane type-2" evidence="7">
    <location>
        <begin position="44"/>
        <end position="271"/>
    </location>
</feature>
<evidence type="ECO:0000256" key="1">
    <source>
        <dbReference type="ARBA" id="ARBA00004141"/>
    </source>
</evidence>
<reference evidence="9" key="1">
    <citation type="journal article" date="2019" name="Int. J. Syst. Evol. Microbiol.">
        <title>The Global Catalogue of Microorganisms (GCM) 10K type strain sequencing project: providing services to taxonomists for standard genome sequencing and annotation.</title>
        <authorList>
            <consortium name="The Broad Institute Genomics Platform"/>
            <consortium name="The Broad Institute Genome Sequencing Center for Infectious Disease"/>
            <person name="Wu L."/>
            <person name="Ma J."/>
        </authorList>
    </citation>
    <scope>NUCLEOTIDE SEQUENCE [LARGE SCALE GENOMIC DNA]</scope>
    <source>
        <strain evidence="9">JCM 13249</strain>
    </source>
</reference>
<dbReference type="PANTHER" id="PTHR43229">
    <property type="entry name" value="NODULATION PROTEIN J"/>
    <property type="match status" value="1"/>
</dbReference>
<comment type="similarity">
    <text evidence="6">Belongs to the ABC-2 integral membrane protein family.</text>
</comment>
<evidence type="ECO:0000313" key="9">
    <source>
        <dbReference type="Proteomes" id="UP001500655"/>
    </source>
</evidence>
<feature type="transmembrane region" description="Helical" evidence="6">
    <location>
        <begin position="120"/>
        <end position="145"/>
    </location>
</feature>
<dbReference type="Pfam" id="PF01061">
    <property type="entry name" value="ABC2_membrane"/>
    <property type="match status" value="1"/>
</dbReference>
<evidence type="ECO:0000259" key="7">
    <source>
        <dbReference type="PROSITE" id="PS51012"/>
    </source>
</evidence>
<dbReference type="InterPro" id="IPR013525">
    <property type="entry name" value="ABC2_TM"/>
</dbReference>
<evidence type="ECO:0000256" key="6">
    <source>
        <dbReference type="RuleBase" id="RU361157"/>
    </source>
</evidence>
<dbReference type="InterPro" id="IPR051784">
    <property type="entry name" value="Nod_factor_ABC_transporter"/>
</dbReference>
<feature type="transmembrane region" description="Helical" evidence="6">
    <location>
        <begin position="75"/>
        <end position="99"/>
    </location>
</feature>
<feature type="transmembrane region" description="Helical" evidence="6">
    <location>
        <begin position="250"/>
        <end position="268"/>
    </location>
</feature>
<protein>
    <recommendedName>
        <fullName evidence="6">Transport permease protein</fullName>
    </recommendedName>
</protein>
<feature type="transmembrane region" description="Helical" evidence="6">
    <location>
        <begin position="157"/>
        <end position="179"/>
    </location>
</feature>
<evidence type="ECO:0000256" key="5">
    <source>
        <dbReference type="ARBA" id="ARBA00023251"/>
    </source>
</evidence>
<dbReference type="InterPro" id="IPR000412">
    <property type="entry name" value="ABC_2_transport"/>
</dbReference>
<dbReference type="PANTHER" id="PTHR43229:SF2">
    <property type="entry name" value="NODULATION PROTEIN J"/>
    <property type="match status" value="1"/>
</dbReference>
<dbReference type="Proteomes" id="UP001500655">
    <property type="component" value="Unassembled WGS sequence"/>
</dbReference>
<dbReference type="EMBL" id="BAAALS010000012">
    <property type="protein sequence ID" value="GAA1756018.1"/>
    <property type="molecule type" value="Genomic_DNA"/>
</dbReference>
<evidence type="ECO:0000256" key="2">
    <source>
        <dbReference type="ARBA" id="ARBA00022692"/>
    </source>
</evidence>
<organism evidence="8 9">
    <name type="scientific">Luedemannella helvata</name>
    <dbReference type="NCBI Taxonomy" id="349315"/>
    <lineage>
        <taxon>Bacteria</taxon>
        <taxon>Bacillati</taxon>
        <taxon>Actinomycetota</taxon>
        <taxon>Actinomycetes</taxon>
        <taxon>Micromonosporales</taxon>
        <taxon>Micromonosporaceae</taxon>
        <taxon>Luedemannella</taxon>
    </lineage>
</organism>
<dbReference type="PROSITE" id="PS51012">
    <property type="entry name" value="ABC_TM2"/>
    <property type="match status" value="1"/>
</dbReference>
<name>A0ABP4WNF3_9ACTN</name>
<keyword evidence="3 6" id="KW-1133">Transmembrane helix</keyword>
<feature type="transmembrane region" description="Helical" evidence="6">
    <location>
        <begin position="46"/>
        <end position="69"/>
    </location>
</feature>
<keyword evidence="5" id="KW-0046">Antibiotic resistance</keyword>
<keyword evidence="4 6" id="KW-0472">Membrane</keyword>
<feature type="transmembrane region" description="Helical" evidence="6">
    <location>
        <begin position="191"/>
        <end position="208"/>
    </location>
</feature>
<keyword evidence="9" id="KW-1185">Reference proteome</keyword>
<evidence type="ECO:0000256" key="3">
    <source>
        <dbReference type="ARBA" id="ARBA00022989"/>
    </source>
</evidence>
<evidence type="ECO:0000313" key="8">
    <source>
        <dbReference type="EMBL" id="GAA1756018.1"/>
    </source>
</evidence>
<accession>A0ABP4WNF3</accession>
<sequence length="272" mass="29181">MTMTMQRAQSPVAVEAKPARPLGLLRHSLALTRRSLIKTLHTPEQLLDVTLQPVIFVLVFVYLLGGAISGSRHEYLQYLLPAIMVQTVLFGSVATGVSLNTDVKKGVFDRFRSLPIGRSAPLIGSVVGDIVRFVVCIAVLFSIGYAMGFRIGTSPVATLAACLVVIFFAFAMSWVFVLVGMVLREPGAVQGVSFVALFPLTFGTNMLVDASTLPGWLQAWVKVNPVAGAMDMARGLIVGGPVAGPLTKTLLWAVGILVVFAPLAVRAYRRRA</sequence>
<dbReference type="InterPro" id="IPR047817">
    <property type="entry name" value="ABC2_TM_bact-type"/>
</dbReference>
<comment type="subcellular location">
    <subcellularLocation>
        <location evidence="6">Cell membrane</location>
        <topology evidence="6">Multi-pass membrane protein</topology>
    </subcellularLocation>
    <subcellularLocation>
        <location evidence="1">Membrane</location>
        <topology evidence="1">Multi-pass membrane protein</topology>
    </subcellularLocation>
</comment>
<keyword evidence="2 6" id="KW-0812">Transmembrane</keyword>
<proteinExistence type="inferred from homology"/>
<gene>
    <name evidence="8" type="ORF">GCM10009681_29050</name>
</gene>
<dbReference type="PIRSF" id="PIRSF006648">
    <property type="entry name" value="DrrB"/>
    <property type="match status" value="1"/>
</dbReference>
<comment type="caution">
    <text evidence="8">The sequence shown here is derived from an EMBL/GenBank/DDBJ whole genome shotgun (WGS) entry which is preliminary data.</text>
</comment>
<keyword evidence="6" id="KW-1003">Cell membrane</keyword>